<dbReference type="SMART" id="SM00304">
    <property type="entry name" value="HAMP"/>
    <property type="match status" value="1"/>
</dbReference>
<evidence type="ECO:0000256" key="7">
    <source>
        <dbReference type="ARBA" id="ARBA00022989"/>
    </source>
</evidence>
<dbReference type="AlphaFoldDB" id="A0A1I4K065"/>
<evidence type="ECO:0000256" key="2">
    <source>
        <dbReference type="ARBA" id="ARBA00022475"/>
    </source>
</evidence>
<dbReference type="InterPro" id="IPR003594">
    <property type="entry name" value="HATPase_dom"/>
</dbReference>
<evidence type="ECO:0000256" key="6">
    <source>
        <dbReference type="ARBA" id="ARBA00022777"/>
    </source>
</evidence>
<dbReference type="SUPFAM" id="SSF55874">
    <property type="entry name" value="ATPase domain of HSP90 chaperone/DNA topoisomerase II/histidine kinase"/>
    <property type="match status" value="1"/>
</dbReference>
<gene>
    <name evidence="12" type="ORF">SAMN02983006_01868</name>
</gene>
<dbReference type="CDD" id="cd06225">
    <property type="entry name" value="HAMP"/>
    <property type="match status" value="1"/>
</dbReference>
<dbReference type="InterPro" id="IPR033479">
    <property type="entry name" value="dCache_1"/>
</dbReference>
<dbReference type="Gene3D" id="6.10.340.10">
    <property type="match status" value="1"/>
</dbReference>
<evidence type="ECO:0000313" key="12">
    <source>
        <dbReference type="EMBL" id="SFL72159.1"/>
    </source>
</evidence>
<comment type="subcellular location">
    <subcellularLocation>
        <location evidence="1">Cell membrane</location>
        <topology evidence="1">Multi-pass membrane protein</topology>
    </subcellularLocation>
</comment>
<sequence>MIKAVYLKIINKIYSLIRSTHIQNRLIVLFVLLSLLPMLITGIYSYHKSSEAIYDKINTYSLEVVNQIAKNINEELRRMQYQSIEVAFSDLVQNTMRNYDKLSDWQIYDARFKIRDEMVRKFSFSEYISDVQLFTDQGQKIIAYGDTGFTLNFKDKFREKLLADIKEADGGAVWQAVDFRDEFHQVDRIYAPDTSGRSYGILIGRIIKDLYQGSQLGTVLIRVNENIFSDIYRNINLGQGAEIFILNQAGTVVSTRNAKLSFNQPYPDNNLIGRIKAQQQKKSSQQTFKISLENEPYLAAYSVIKDTNWYIVSTIPFSYLNKETSLIRKEIIILGLLIFILALGFSYIFTKSISNPLNKLVIAMNKVEAGDLNIKLKDNSQDELAEVSGNFNMMVSELESLLADIKEKEKQKNELEFKALQAQINPHFLANILNTARLLADMQNVDNLENFLASIINLLHLSMNNKESFISVEREIEYLKSYLNIQQFRLHNKFEVHFEIETEILDNKIPKFILQPIVENSIIHGISNKNGQGLIMIKGYQEANKIIFSVTDDGIGMTETEIKKLLTENETGKDHFSGIGIKNVKERIELYFGPEYGVEIESLKGYFTTVTIKLAELERDYYAESDDR</sequence>
<dbReference type="Pfam" id="PF06580">
    <property type="entry name" value="His_kinase"/>
    <property type="match status" value="1"/>
</dbReference>
<dbReference type="Gene3D" id="3.30.450.20">
    <property type="entry name" value="PAS domain"/>
    <property type="match status" value="1"/>
</dbReference>
<dbReference type="RefSeq" id="WP_089861947.1">
    <property type="nucleotide sequence ID" value="NZ_FOTI01000027.1"/>
</dbReference>
<evidence type="ECO:0000256" key="4">
    <source>
        <dbReference type="ARBA" id="ARBA00022679"/>
    </source>
</evidence>
<dbReference type="InterPro" id="IPR036890">
    <property type="entry name" value="HATPase_C_sf"/>
</dbReference>
<evidence type="ECO:0000256" key="9">
    <source>
        <dbReference type="SAM" id="Coils"/>
    </source>
</evidence>
<organism evidence="12 13">
    <name type="scientific">Halanaerobium salsuginis</name>
    <dbReference type="NCBI Taxonomy" id="29563"/>
    <lineage>
        <taxon>Bacteria</taxon>
        <taxon>Bacillati</taxon>
        <taxon>Bacillota</taxon>
        <taxon>Clostridia</taxon>
        <taxon>Halanaerobiales</taxon>
        <taxon>Halanaerobiaceae</taxon>
        <taxon>Halanaerobium</taxon>
    </lineage>
</organism>
<dbReference type="InterPro" id="IPR050640">
    <property type="entry name" value="Bact_2-comp_sensor_kinase"/>
</dbReference>
<dbReference type="STRING" id="29563.SAMN02983006_01868"/>
<dbReference type="PROSITE" id="PS50885">
    <property type="entry name" value="HAMP"/>
    <property type="match status" value="1"/>
</dbReference>
<dbReference type="GO" id="GO:0005886">
    <property type="term" value="C:plasma membrane"/>
    <property type="evidence" value="ECO:0007669"/>
    <property type="project" value="UniProtKB-SubCell"/>
</dbReference>
<dbReference type="CDD" id="cd12912">
    <property type="entry name" value="PDC2_MCP_like"/>
    <property type="match status" value="1"/>
</dbReference>
<keyword evidence="7 10" id="KW-1133">Transmembrane helix</keyword>
<dbReference type="InterPro" id="IPR003660">
    <property type="entry name" value="HAMP_dom"/>
</dbReference>
<keyword evidence="3" id="KW-0597">Phosphoprotein</keyword>
<reference evidence="12 13" key="1">
    <citation type="submission" date="2016-10" db="EMBL/GenBank/DDBJ databases">
        <authorList>
            <person name="de Groot N.N."/>
        </authorList>
    </citation>
    <scope>NUCLEOTIDE SEQUENCE [LARGE SCALE GENOMIC DNA]</scope>
    <source>
        <strain evidence="12 13">ATCC 51327</strain>
    </source>
</reference>
<dbReference type="PANTHER" id="PTHR34220:SF7">
    <property type="entry name" value="SENSOR HISTIDINE KINASE YPDA"/>
    <property type="match status" value="1"/>
</dbReference>
<evidence type="ECO:0000256" key="1">
    <source>
        <dbReference type="ARBA" id="ARBA00004651"/>
    </source>
</evidence>
<keyword evidence="2" id="KW-1003">Cell membrane</keyword>
<dbReference type="Pfam" id="PF00672">
    <property type="entry name" value="HAMP"/>
    <property type="match status" value="1"/>
</dbReference>
<keyword evidence="8 10" id="KW-0472">Membrane</keyword>
<dbReference type="SUPFAM" id="SSF158472">
    <property type="entry name" value="HAMP domain-like"/>
    <property type="match status" value="1"/>
</dbReference>
<keyword evidence="9" id="KW-0175">Coiled coil</keyword>
<keyword evidence="13" id="KW-1185">Reference proteome</keyword>
<proteinExistence type="predicted"/>
<dbReference type="Pfam" id="PF02518">
    <property type="entry name" value="HATPase_c"/>
    <property type="match status" value="1"/>
</dbReference>
<feature type="domain" description="HAMP" evidence="11">
    <location>
        <begin position="351"/>
        <end position="403"/>
    </location>
</feature>
<evidence type="ECO:0000256" key="5">
    <source>
        <dbReference type="ARBA" id="ARBA00022692"/>
    </source>
</evidence>
<feature type="coiled-coil region" evidence="9">
    <location>
        <begin position="391"/>
        <end position="425"/>
    </location>
</feature>
<protein>
    <submittedName>
        <fullName evidence="12">Two-component system, sensor histidine kinase YesM</fullName>
    </submittedName>
</protein>
<dbReference type="OrthoDB" id="9809348at2"/>
<dbReference type="EMBL" id="FOTI01000027">
    <property type="protein sequence ID" value="SFL72159.1"/>
    <property type="molecule type" value="Genomic_DNA"/>
</dbReference>
<evidence type="ECO:0000256" key="8">
    <source>
        <dbReference type="ARBA" id="ARBA00023136"/>
    </source>
</evidence>
<dbReference type="Pfam" id="PF02743">
    <property type="entry name" value="dCache_1"/>
    <property type="match status" value="1"/>
</dbReference>
<feature type="transmembrane region" description="Helical" evidence="10">
    <location>
        <begin position="26"/>
        <end position="46"/>
    </location>
</feature>
<dbReference type="GO" id="GO:0000155">
    <property type="term" value="F:phosphorelay sensor kinase activity"/>
    <property type="evidence" value="ECO:0007669"/>
    <property type="project" value="InterPro"/>
</dbReference>
<keyword evidence="6 12" id="KW-0418">Kinase</keyword>
<name>A0A1I4K065_9FIRM</name>
<dbReference type="SMART" id="SM00387">
    <property type="entry name" value="HATPase_c"/>
    <property type="match status" value="1"/>
</dbReference>
<dbReference type="Gene3D" id="3.30.565.10">
    <property type="entry name" value="Histidine kinase-like ATPase, C-terminal domain"/>
    <property type="match status" value="1"/>
</dbReference>
<accession>A0A1I4K065</accession>
<dbReference type="Proteomes" id="UP000199006">
    <property type="component" value="Unassembled WGS sequence"/>
</dbReference>
<dbReference type="PANTHER" id="PTHR34220">
    <property type="entry name" value="SENSOR HISTIDINE KINASE YPDA"/>
    <property type="match status" value="1"/>
</dbReference>
<dbReference type="InterPro" id="IPR010559">
    <property type="entry name" value="Sig_transdc_His_kin_internal"/>
</dbReference>
<evidence type="ECO:0000256" key="3">
    <source>
        <dbReference type="ARBA" id="ARBA00022553"/>
    </source>
</evidence>
<evidence type="ECO:0000256" key="10">
    <source>
        <dbReference type="SAM" id="Phobius"/>
    </source>
</evidence>
<evidence type="ECO:0000313" key="13">
    <source>
        <dbReference type="Proteomes" id="UP000199006"/>
    </source>
</evidence>
<feature type="transmembrane region" description="Helical" evidence="10">
    <location>
        <begin position="331"/>
        <end position="349"/>
    </location>
</feature>
<keyword evidence="5 10" id="KW-0812">Transmembrane</keyword>
<evidence type="ECO:0000259" key="11">
    <source>
        <dbReference type="PROSITE" id="PS50885"/>
    </source>
</evidence>
<keyword evidence="4" id="KW-0808">Transferase</keyword>